<keyword evidence="8" id="KW-1185">Reference proteome</keyword>
<dbReference type="GO" id="GO:0005737">
    <property type="term" value="C:cytoplasm"/>
    <property type="evidence" value="ECO:0007669"/>
    <property type="project" value="TreeGrafter"/>
</dbReference>
<organism evidence="7 8">
    <name type="scientific">Sphingobium phenoxybenzoativorans</name>
    <dbReference type="NCBI Taxonomy" id="1592790"/>
    <lineage>
        <taxon>Bacteria</taxon>
        <taxon>Pseudomonadati</taxon>
        <taxon>Pseudomonadota</taxon>
        <taxon>Alphaproteobacteria</taxon>
        <taxon>Sphingomonadales</taxon>
        <taxon>Sphingomonadaceae</taxon>
        <taxon>Sphingobium</taxon>
    </lineage>
</organism>
<keyword evidence="3" id="KW-0274">FAD</keyword>
<dbReference type="Pfam" id="PF14759">
    <property type="entry name" value="Reductase_C"/>
    <property type="match status" value="1"/>
</dbReference>
<comment type="cofactor">
    <cofactor evidence="1">
        <name>FAD</name>
        <dbReference type="ChEBI" id="CHEBI:57692"/>
    </cofactor>
</comment>
<evidence type="ECO:0000313" key="7">
    <source>
        <dbReference type="EMBL" id="QUT05575.1"/>
    </source>
</evidence>
<dbReference type="GO" id="GO:0016651">
    <property type="term" value="F:oxidoreductase activity, acting on NAD(P)H"/>
    <property type="evidence" value="ECO:0007669"/>
    <property type="project" value="TreeGrafter"/>
</dbReference>
<evidence type="ECO:0000256" key="4">
    <source>
        <dbReference type="ARBA" id="ARBA00023002"/>
    </source>
</evidence>
<dbReference type="RefSeq" id="WP_212609111.1">
    <property type="nucleotide sequence ID" value="NZ_CP073910.1"/>
</dbReference>
<evidence type="ECO:0000256" key="1">
    <source>
        <dbReference type="ARBA" id="ARBA00001974"/>
    </source>
</evidence>
<dbReference type="InterPro" id="IPR016156">
    <property type="entry name" value="FAD/NAD-linked_Rdtase_dimer_sf"/>
</dbReference>
<dbReference type="PRINTS" id="PR00368">
    <property type="entry name" value="FADPNR"/>
</dbReference>
<name>A0A975Q153_9SPHN</name>
<feature type="domain" description="Reductase C-terminal" evidence="6">
    <location>
        <begin position="322"/>
        <end position="405"/>
    </location>
</feature>
<proteinExistence type="predicted"/>
<keyword evidence="4" id="KW-0560">Oxidoreductase</keyword>
<dbReference type="AlphaFoldDB" id="A0A975Q153"/>
<evidence type="ECO:0000259" key="5">
    <source>
        <dbReference type="Pfam" id="PF07992"/>
    </source>
</evidence>
<evidence type="ECO:0000259" key="6">
    <source>
        <dbReference type="Pfam" id="PF14759"/>
    </source>
</evidence>
<dbReference type="Gene3D" id="3.30.390.30">
    <property type="match status" value="1"/>
</dbReference>
<dbReference type="KEGG" id="spph:KFK14_21875"/>
<dbReference type="PANTHER" id="PTHR43557">
    <property type="entry name" value="APOPTOSIS-INDUCING FACTOR 1"/>
    <property type="match status" value="1"/>
</dbReference>
<dbReference type="SUPFAM" id="SSF51905">
    <property type="entry name" value="FAD/NAD(P)-binding domain"/>
    <property type="match status" value="2"/>
</dbReference>
<dbReference type="InterPro" id="IPR050446">
    <property type="entry name" value="FAD-oxidoreductase/Apoptosis"/>
</dbReference>
<dbReference type="PRINTS" id="PR00411">
    <property type="entry name" value="PNDRDTASEI"/>
</dbReference>
<protein>
    <submittedName>
        <fullName evidence="7">Oxidoreductase</fullName>
    </submittedName>
</protein>
<sequence>MRRFDVLIVGAGHAGAQAAIWLRQQGFEGSVGMVGDEKYPPYERPPLSKEYFAGEKSFDRILIRPVAFWGDRNIEMLIGCLVTAVDPAKRRVTIERDEIGYGKLIWCAGGSPRMLTCNGADAPNVHAVRRRDDVDAMMAKIDTIKHVTVIGGGYIGLEAAAVLRKFGKKVVLLEALDRVLARVAGEDLSRFYEAEHRAHGVDLRTGTAMDCIEVTDGKATAVLMKDGERIATDMVVVGIGIVPATGPLIAAGAAGVNGVNVDRYCRTSLPDVYAVGDCAAHENEFARGARIRLESVQNAHDQAKVAVDHILGKDVAYHAVPWFWSNQYDLKLQTVGLSTGHDQAILRGDPASRSFSVIYLREKAVIALDCVNMVKDYVQGKAHVVSGAVLNPAHLSDTAVPLRDLRDF</sequence>
<dbReference type="Pfam" id="PF07992">
    <property type="entry name" value="Pyr_redox_2"/>
    <property type="match status" value="1"/>
</dbReference>
<evidence type="ECO:0000256" key="3">
    <source>
        <dbReference type="ARBA" id="ARBA00022827"/>
    </source>
</evidence>
<gene>
    <name evidence="7" type="ORF">KFK14_21875</name>
</gene>
<keyword evidence="2" id="KW-0285">Flavoprotein</keyword>
<dbReference type="EMBL" id="CP073910">
    <property type="protein sequence ID" value="QUT05575.1"/>
    <property type="molecule type" value="Genomic_DNA"/>
</dbReference>
<dbReference type="Proteomes" id="UP000681425">
    <property type="component" value="Chromosome"/>
</dbReference>
<dbReference type="PANTHER" id="PTHR43557:SF2">
    <property type="entry name" value="RIESKE DOMAIN-CONTAINING PROTEIN-RELATED"/>
    <property type="match status" value="1"/>
</dbReference>
<evidence type="ECO:0000313" key="8">
    <source>
        <dbReference type="Proteomes" id="UP000681425"/>
    </source>
</evidence>
<reference evidence="7" key="1">
    <citation type="submission" date="2021-04" db="EMBL/GenBank/DDBJ databases">
        <title>Isolation of p-tert-butylphenol degrading bacteria Sphingobium phenoxybenzoativorans Tas13 from active sludge.</title>
        <authorList>
            <person name="Li Y."/>
        </authorList>
    </citation>
    <scope>NUCLEOTIDE SEQUENCE</scope>
    <source>
        <strain evidence="7">Tas13</strain>
    </source>
</reference>
<accession>A0A975Q153</accession>
<evidence type="ECO:0000256" key="2">
    <source>
        <dbReference type="ARBA" id="ARBA00022630"/>
    </source>
</evidence>
<dbReference type="InterPro" id="IPR023753">
    <property type="entry name" value="FAD/NAD-binding_dom"/>
</dbReference>
<dbReference type="InterPro" id="IPR036188">
    <property type="entry name" value="FAD/NAD-bd_sf"/>
</dbReference>
<feature type="domain" description="FAD/NAD(P)-binding" evidence="5">
    <location>
        <begin position="4"/>
        <end position="303"/>
    </location>
</feature>
<dbReference type="Gene3D" id="3.50.50.60">
    <property type="entry name" value="FAD/NAD(P)-binding domain"/>
    <property type="match status" value="2"/>
</dbReference>
<dbReference type="InterPro" id="IPR028202">
    <property type="entry name" value="Reductase_C"/>
</dbReference>
<dbReference type="SUPFAM" id="SSF55424">
    <property type="entry name" value="FAD/NAD-linked reductases, dimerisation (C-terminal) domain"/>
    <property type="match status" value="1"/>
</dbReference>